<organism evidence="2 3">
    <name type="scientific">Brevundimonas diminuta 3F5N</name>
    <dbReference type="NCBI Taxonomy" id="1255603"/>
    <lineage>
        <taxon>Bacteria</taxon>
        <taxon>Pseudomonadati</taxon>
        <taxon>Pseudomonadota</taxon>
        <taxon>Alphaproteobacteria</taxon>
        <taxon>Caulobacterales</taxon>
        <taxon>Caulobacteraceae</taxon>
        <taxon>Brevundimonas</taxon>
    </lineage>
</organism>
<keyword evidence="1" id="KW-0812">Transmembrane</keyword>
<sequence>MHPVQIILLTANAIAFPLLLWRGRAADRLATLAMIVAPLLSQLAFDLNWNGVYVGIFVVDVLFFVSLWMLAERAGRWWIVSVASFQLIGLLGHFAPFLAHERLAWAYFTLMWAVWALISLTAFFGVWEVEADRRYALEGRHGSKMVDGGGAGAAATVE</sequence>
<gene>
    <name evidence="2" type="ORF">FM111_13585</name>
</gene>
<evidence type="ECO:0000256" key="1">
    <source>
        <dbReference type="SAM" id="Phobius"/>
    </source>
</evidence>
<proteinExistence type="predicted"/>
<dbReference type="Proteomes" id="UP000195766">
    <property type="component" value="Unassembled WGS sequence"/>
</dbReference>
<evidence type="ECO:0000313" key="2">
    <source>
        <dbReference type="EMBL" id="SJM68771.1"/>
    </source>
</evidence>
<feature type="transmembrane region" description="Helical" evidence="1">
    <location>
        <begin position="51"/>
        <end position="70"/>
    </location>
</feature>
<evidence type="ECO:0000313" key="3">
    <source>
        <dbReference type="Proteomes" id="UP000195766"/>
    </source>
</evidence>
<reference evidence="2 3" key="1">
    <citation type="submission" date="2017-02" db="EMBL/GenBank/DDBJ databases">
        <authorList>
            <person name="Peterson S.W."/>
        </authorList>
    </citation>
    <scope>NUCLEOTIDE SEQUENCE [LARGE SCALE GENOMIC DNA]</scope>
    <source>
        <strain evidence="2 3">3F5N</strain>
    </source>
</reference>
<dbReference type="RefSeq" id="WP_256968313.1">
    <property type="nucleotide sequence ID" value="NZ_FUIE01000079.1"/>
</dbReference>
<feature type="transmembrane region" description="Helical" evidence="1">
    <location>
        <begin position="6"/>
        <end position="22"/>
    </location>
</feature>
<name>A0A1R4GKN2_BREDI</name>
<keyword evidence="1" id="KW-0472">Membrane</keyword>
<feature type="transmembrane region" description="Helical" evidence="1">
    <location>
        <begin position="29"/>
        <end position="45"/>
    </location>
</feature>
<dbReference type="EMBL" id="FUIE01000079">
    <property type="protein sequence ID" value="SJM68771.1"/>
    <property type="molecule type" value="Genomic_DNA"/>
</dbReference>
<accession>A0A1R4GKN2</accession>
<protein>
    <submittedName>
        <fullName evidence="2">Uncharacterized protein</fullName>
    </submittedName>
</protein>
<feature type="transmembrane region" description="Helical" evidence="1">
    <location>
        <begin position="105"/>
        <end position="127"/>
    </location>
</feature>
<keyword evidence="1" id="KW-1133">Transmembrane helix</keyword>
<dbReference type="AlphaFoldDB" id="A0A1R4GKN2"/>
<feature type="transmembrane region" description="Helical" evidence="1">
    <location>
        <begin position="77"/>
        <end position="99"/>
    </location>
</feature>